<evidence type="ECO:0000313" key="3">
    <source>
        <dbReference type="Proteomes" id="UP000564806"/>
    </source>
</evidence>
<evidence type="ECO:0000256" key="1">
    <source>
        <dbReference type="SAM" id="MobiDB-lite"/>
    </source>
</evidence>
<dbReference type="Proteomes" id="UP000564806">
    <property type="component" value="Unassembled WGS sequence"/>
</dbReference>
<proteinExistence type="predicted"/>
<organism evidence="2 3">
    <name type="scientific">Paenibacillus agri</name>
    <dbReference type="NCBI Taxonomy" id="2744309"/>
    <lineage>
        <taxon>Bacteria</taxon>
        <taxon>Bacillati</taxon>
        <taxon>Bacillota</taxon>
        <taxon>Bacilli</taxon>
        <taxon>Bacillales</taxon>
        <taxon>Paenibacillaceae</taxon>
        <taxon>Paenibacillus</taxon>
    </lineage>
</organism>
<accession>A0A850ELB0</accession>
<feature type="region of interest" description="Disordered" evidence="1">
    <location>
        <begin position="1"/>
        <end position="23"/>
    </location>
</feature>
<name>A0A850ELB0_9BACL</name>
<sequence>MSNPKKAFGGTSLDNPEQYPTDQKSLFEMFESEATVDAIPMEDLNLERHEEKEDKDNTKHRSSSEEKYHTGF</sequence>
<dbReference type="EMBL" id="JABWCS010000199">
    <property type="protein sequence ID" value="NUU60287.1"/>
    <property type="molecule type" value="Genomic_DNA"/>
</dbReference>
<feature type="compositionally biased region" description="Basic and acidic residues" evidence="1">
    <location>
        <begin position="45"/>
        <end position="72"/>
    </location>
</feature>
<protein>
    <submittedName>
        <fullName evidence="2">Uncharacterized protein</fullName>
    </submittedName>
</protein>
<dbReference type="RefSeq" id="WP_175370883.1">
    <property type="nucleotide sequence ID" value="NZ_JABWCS010000199.1"/>
</dbReference>
<feature type="region of interest" description="Disordered" evidence="1">
    <location>
        <begin position="41"/>
        <end position="72"/>
    </location>
</feature>
<reference evidence="2" key="1">
    <citation type="submission" date="2020-06" db="EMBL/GenBank/DDBJ databases">
        <title>Paenibacillus sp. nov., isolated from soil.</title>
        <authorList>
            <person name="Seo Y.L."/>
        </authorList>
    </citation>
    <scope>NUCLEOTIDE SEQUENCE [LARGE SCALE GENOMIC DNA]</scope>
    <source>
        <strain evidence="2">JW14</strain>
    </source>
</reference>
<evidence type="ECO:0000313" key="2">
    <source>
        <dbReference type="EMBL" id="NUU60287.1"/>
    </source>
</evidence>
<feature type="compositionally biased region" description="Polar residues" evidence="1">
    <location>
        <begin position="12"/>
        <end position="23"/>
    </location>
</feature>
<gene>
    <name evidence="2" type="ORF">HPT30_08015</name>
</gene>
<comment type="caution">
    <text evidence="2">The sequence shown here is derived from an EMBL/GenBank/DDBJ whole genome shotgun (WGS) entry which is preliminary data.</text>
</comment>
<dbReference type="AlphaFoldDB" id="A0A850ELB0"/>
<keyword evidence="3" id="KW-1185">Reference proteome</keyword>